<dbReference type="Pfam" id="PF00667">
    <property type="entry name" value="FAD_binding_1"/>
    <property type="match status" value="1"/>
</dbReference>
<evidence type="ECO:0000256" key="1">
    <source>
        <dbReference type="ARBA" id="ARBA00001917"/>
    </source>
</evidence>
<comment type="cofactor">
    <cofactor evidence="2">
        <name>heme b</name>
        <dbReference type="ChEBI" id="CHEBI:60344"/>
    </cofactor>
</comment>
<reference evidence="16" key="2">
    <citation type="submission" date="2015-06" db="UniProtKB">
        <authorList>
            <consortium name="EnsemblMetazoa"/>
        </authorList>
    </citation>
    <scope>IDENTIFICATION</scope>
</reference>
<dbReference type="Gene3D" id="2.40.30.10">
    <property type="entry name" value="Translation factors"/>
    <property type="match status" value="1"/>
</dbReference>
<evidence type="ECO:0000256" key="4">
    <source>
        <dbReference type="ARBA" id="ARBA00006267"/>
    </source>
</evidence>
<dbReference type="GO" id="GO:0005516">
    <property type="term" value="F:calmodulin binding"/>
    <property type="evidence" value="ECO:0007669"/>
    <property type="project" value="UniProtKB-KW"/>
</dbReference>
<dbReference type="EMBL" id="CAQQ02188883">
    <property type="status" value="NOT_ANNOTATED_CDS"/>
    <property type="molecule type" value="Genomic_DNA"/>
</dbReference>
<evidence type="ECO:0000313" key="16">
    <source>
        <dbReference type="EnsemblMetazoa" id="MESCA010529-PA"/>
    </source>
</evidence>
<comment type="similarity">
    <text evidence="4">Belongs to the NOS family.</text>
</comment>
<keyword evidence="10" id="KW-0274">FAD</keyword>
<evidence type="ECO:0000256" key="14">
    <source>
        <dbReference type="ARBA" id="ARBA00023004"/>
    </source>
</evidence>
<evidence type="ECO:0000256" key="5">
    <source>
        <dbReference type="ARBA" id="ARBA00012989"/>
    </source>
</evidence>
<keyword evidence="6" id="KW-0349">Heme</keyword>
<dbReference type="InterPro" id="IPR003097">
    <property type="entry name" value="CysJ-like_FAD-binding"/>
</dbReference>
<dbReference type="InterPro" id="IPR017938">
    <property type="entry name" value="Riboflavin_synthase-like_b-brl"/>
</dbReference>
<evidence type="ECO:0000256" key="11">
    <source>
        <dbReference type="ARBA" id="ARBA00022857"/>
    </source>
</evidence>
<organism evidence="16 17">
    <name type="scientific">Megaselia scalaris</name>
    <name type="common">Humpbacked fly</name>
    <name type="synonym">Phora scalaris</name>
    <dbReference type="NCBI Taxonomy" id="36166"/>
    <lineage>
        <taxon>Eukaryota</taxon>
        <taxon>Metazoa</taxon>
        <taxon>Ecdysozoa</taxon>
        <taxon>Arthropoda</taxon>
        <taxon>Hexapoda</taxon>
        <taxon>Insecta</taxon>
        <taxon>Pterygota</taxon>
        <taxon>Neoptera</taxon>
        <taxon>Endopterygota</taxon>
        <taxon>Diptera</taxon>
        <taxon>Brachycera</taxon>
        <taxon>Muscomorpha</taxon>
        <taxon>Platypezoidea</taxon>
        <taxon>Phoridae</taxon>
        <taxon>Megaseliini</taxon>
        <taxon>Megaselia</taxon>
    </lineage>
</organism>
<evidence type="ECO:0000256" key="8">
    <source>
        <dbReference type="ARBA" id="ARBA00022643"/>
    </source>
</evidence>
<evidence type="ECO:0000313" key="17">
    <source>
        <dbReference type="Proteomes" id="UP000015102"/>
    </source>
</evidence>
<evidence type="ECO:0000256" key="12">
    <source>
        <dbReference type="ARBA" id="ARBA00022860"/>
    </source>
</evidence>
<evidence type="ECO:0000256" key="13">
    <source>
        <dbReference type="ARBA" id="ARBA00023002"/>
    </source>
</evidence>
<keyword evidence="9" id="KW-0479">Metal-binding</keyword>
<keyword evidence="8" id="KW-0288">FMN</keyword>
<evidence type="ECO:0000256" key="6">
    <source>
        <dbReference type="ARBA" id="ARBA00022617"/>
    </source>
</evidence>
<evidence type="ECO:0000256" key="10">
    <source>
        <dbReference type="ARBA" id="ARBA00022827"/>
    </source>
</evidence>
<evidence type="ECO:0000256" key="3">
    <source>
        <dbReference type="ARBA" id="ARBA00001974"/>
    </source>
</evidence>
<dbReference type="HOGENOM" id="CLU_1490663_0_0_1"/>
<evidence type="ECO:0000256" key="2">
    <source>
        <dbReference type="ARBA" id="ARBA00001970"/>
    </source>
</evidence>
<dbReference type="EnsemblMetazoa" id="MESCA010529-RA">
    <property type="protein sequence ID" value="MESCA010529-PA"/>
    <property type="gene ID" value="MESCA010529"/>
</dbReference>
<accession>T1H2S5</accession>
<dbReference type="InterPro" id="IPR050607">
    <property type="entry name" value="NOS"/>
</dbReference>
<comment type="cofactor">
    <cofactor evidence="1">
        <name>FMN</name>
        <dbReference type="ChEBI" id="CHEBI:58210"/>
    </cofactor>
</comment>
<feature type="domain" description="Sulfite reductase [NADPH] flavoprotein alpha-component-like FAD-binding" evidence="15">
    <location>
        <begin position="89"/>
        <end position="148"/>
    </location>
</feature>
<dbReference type="STRING" id="36166.T1H2S5"/>
<evidence type="ECO:0000256" key="7">
    <source>
        <dbReference type="ARBA" id="ARBA00022630"/>
    </source>
</evidence>
<dbReference type="GO" id="GO:0046872">
    <property type="term" value="F:metal ion binding"/>
    <property type="evidence" value="ECO:0007669"/>
    <property type="project" value="UniProtKB-KW"/>
</dbReference>
<sequence length="181" mass="20678">MCAQEQCFRKWAPEVFKVACDSFCLEPDVSVMEMKSESLNINTVRFLPLKNSEPLEKLLAKYHNRKVFKFHAKHTPKSLTNLGENIKATICLEISSPGVKYEPGDHVGIFPANHWKLVDGIISRLTGCDFPEDIVQLQILKEKQSLEEANDEVKDIFYEPLDISYSTIHAFDMKIVIGDFN</sequence>
<name>T1H2S5_MEGSC</name>
<keyword evidence="12" id="KW-0112">Calmodulin-binding</keyword>
<keyword evidence="17" id="KW-1185">Reference proteome</keyword>
<dbReference type="AlphaFoldDB" id="T1H2S5"/>
<keyword evidence="7" id="KW-0285">Flavoprotein</keyword>
<dbReference type="EMBL" id="CAQQ02188884">
    <property type="status" value="NOT_ANNOTATED_CDS"/>
    <property type="molecule type" value="Genomic_DNA"/>
</dbReference>
<dbReference type="Gene3D" id="1.20.990.10">
    <property type="entry name" value="NADPH-cytochrome p450 Reductase, Chain A, domain 3"/>
    <property type="match status" value="1"/>
</dbReference>
<dbReference type="SUPFAM" id="SSF63380">
    <property type="entry name" value="Riboflavin synthase domain-like"/>
    <property type="match status" value="1"/>
</dbReference>
<dbReference type="Proteomes" id="UP000015102">
    <property type="component" value="Unassembled WGS sequence"/>
</dbReference>
<proteinExistence type="inferred from homology"/>
<dbReference type="InterPro" id="IPR023173">
    <property type="entry name" value="NADPH_Cyt_P450_Rdtase_alpha"/>
</dbReference>
<evidence type="ECO:0000256" key="9">
    <source>
        <dbReference type="ARBA" id="ARBA00022723"/>
    </source>
</evidence>
<protein>
    <recommendedName>
        <fullName evidence="5">nitric-oxide synthase (NADPH)</fullName>
        <ecNumber evidence="5">1.14.13.39</ecNumber>
    </recommendedName>
</protein>
<keyword evidence="14" id="KW-0408">Iron</keyword>
<dbReference type="PANTHER" id="PTHR43410:SF1">
    <property type="entry name" value="NITRIC OXIDE SYNTHASE"/>
    <property type="match status" value="1"/>
</dbReference>
<keyword evidence="11" id="KW-0521">NADP</keyword>
<reference evidence="17" key="1">
    <citation type="submission" date="2013-02" db="EMBL/GenBank/DDBJ databases">
        <authorList>
            <person name="Hughes D."/>
        </authorList>
    </citation>
    <scope>NUCLEOTIDE SEQUENCE</scope>
    <source>
        <strain>Durham</strain>
        <strain evidence="17">NC isolate 2 -- Noor lab</strain>
    </source>
</reference>
<evidence type="ECO:0000259" key="15">
    <source>
        <dbReference type="Pfam" id="PF00667"/>
    </source>
</evidence>
<keyword evidence="13" id="KW-0560">Oxidoreductase</keyword>
<comment type="cofactor">
    <cofactor evidence="3">
        <name>FAD</name>
        <dbReference type="ChEBI" id="CHEBI:57692"/>
    </cofactor>
</comment>
<dbReference type="EC" id="1.14.13.39" evidence="5"/>
<dbReference type="GO" id="GO:0004517">
    <property type="term" value="F:nitric-oxide synthase activity"/>
    <property type="evidence" value="ECO:0007669"/>
    <property type="project" value="UniProtKB-EC"/>
</dbReference>
<dbReference type="PANTHER" id="PTHR43410">
    <property type="entry name" value="NITRIC OXIDE SYNTHASE OXYGENASE"/>
    <property type="match status" value="1"/>
</dbReference>